<keyword evidence="3" id="KW-1185">Reference proteome</keyword>
<dbReference type="SUPFAM" id="SSF50475">
    <property type="entry name" value="FMN-binding split barrel"/>
    <property type="match status" value="1"/>
</dbReference>
<evidence type="ECO:0000313" key="2">
    <source>
        <dbReference type="EMBL" id="MCF2563609.1"/>
    </source>
</evidence>
<gene>
    <name evidence="2" type="ORF">I6E12_05740</name>
</gene>
<protein>
    <submittedName>
        <fullName evidence="2">Pyridoxamine 5'-phosphate oxidase family protein</fullName>
    </submittedName>
</protein>
<feature type="domain" description="Pyridoxamine 5'-phosphate oxidase N-terminal" evidence="1">
    <location>
        <begin position="18"/>
        <end position="124"/>
    </location>
</feature>
<dbReference type="InterPro" id="IPR011576">
    <property type="entry name" value="Pyridox_Oxase_N"/>
</dbReference>
<evidence type="ECO:0000313" key="3">
    <source>
        <dbReference type="Proteomes" id="UP001200470"/>
    </source>
</evidence>
<dbReference type="Gene3D" id="2.30.110.10">
    <property type="entry name" value="Electron Transport, Fmn-binding Protein, Chain A"/>
    <property type="match status" value="1"/>
</dbReference>
<proteinExistence type="predicted"/>
<sequence length="156" mass="18174">MEQEITLRDVANYLDNVGIQFLATIGLDGKPKVRPMQYMVLEDGKLWFCTNSKKEVYAELQANPCIELCGCKLEKNEMQTPWIRFSAEVMFEERQDIRDAIIEKSAIVNALYKNMRDNPIFKVFYLKNIDGWMTNLGHVKGLENSNEFAKPIHFKF</sequence>
<dbReference type="Proteomes" id="UP001200470">
    <property type="component" value="Unassembled WGS sequence"/>
</dbReference>
<dbReference type="InterPro" id="IPR012349">
    <property type="entry name" value="Split_barrel_FMN-bd"/>
</dbReference>
<reference evidence="2 3" key="1">
    <citation type="submission" date="2020-12" db="EMBL/GenBank/DDBJ databases">
        <title>Whole genome sequences of gut porcine anaerobes.</title>
        <authorList>
            <person name="Kubasova T."/>
            <person name="Jahodarova E."/>
            <person name="Rychlik I."/>
        </authorList>
    </citation>
    <scope>NUCLEOTIDE SEQUENCE [LARGE SCALE GENOMIC DNA]</scope>
    <source>
        <strain evidence="2 3">An925</strain>
    </source>
</reference>
<organism evidence="2 3">
    <name type="scientific">Xylanibacter brevis</name>
    <dbReference type="NCBI Taxonomy" id="83231"/>
    <lineage>
        <taxon>Bacteria</taxon>
        <taxon>Pseudomonadati</taxon>
        <taxon>Bacteroidota</taxon>
        <taxon>Bacteroidia</taxon>
        <taxon>Bacteroidales</taxon>
        <taxon>Prevotellaceae</taxon>
        <taxon>Xylanibacter</taxon>
    </lineage>
</organism>
<dbReference type="Pfam" id="PF01243">
    <property type="entry name" value="PNPOx_N"/>
    <property type="match status" value="1"/>
</dbReference>
<dbReference type="EMBL" id="JADYTN010000010">
    <property type="protein sequence ID" value="MCF2563609.1"/>
    <property type="molecule type" value="Genomic_DNA"/>
</dbReference>
<comment type="caution">
    <text evidence="2">The sequence shown here is derived from an EMBL/GenBank/DDBJ whole genome shotgun (WGS) entry which is preliminary data.</text>
</comment>
<dbReference type="RefSeq" id="WP_301637946.1">
    <property type="nucleotide sequence ID" value="NZ_JADYTN010000010.1"/>
</dbReference>
<accession>A0ABS9CFU4</accession>
<name>A0ABS9CFU4_9BACT</name>
<evidence type="ECO:0000259" key="1">
    <source>
        <dbReference type="Pfam" id="PF01243"/>
    </source>
</evidence>